<evidence type="ECO:0000256" key="1">
    <source>
        <dbReference type="ARBA" id="ARBA00001946"/>
    </source>
</evidence>
<dbReference type="CDD" id="cd18741">
    <property type="entry name" value="PIN_VapC4-5_FitB-like"/>
    <property type="match status" value="1"/>
</dbReference>
<reference evidence="10 11" key="1">
    <citation type="submission" date="2016-01" db="EMBL/GenBank/DDBJ databases">
        <title>The new phylogeny of the genus Mycobacterium.</title>
        <authorList>
            <person name="Tarcisio F."/>
            <person name="Conor M."/>
            <person name="Antonella G."/>
            <person name="Elisabetta G."/>
            <person name="Giulia F.S."/>
            <person name="Sara T."/>
            <person name="Anna F."/>
            <person name="Clotilde B."/>
            <person name="Roberto B."/>
            <person name="Veronica D.S."/>
            <person name="Fabio R."/>
            <person name="Monica P."/>
            <person name="Olivier J."/>
            <person name="Enrico T."/>
            <person name="Nicola S."/>
        </authorList>
    </citation>
    <scope>NUCLEOTIDE SEQUENCE [LARGE SCALE GENOMIC DNA]</scope>
    <source>
        <strain evidence="10 11">DSM 45166</strain>
    </source>
</reference>
<dbReference type="GO" id="GO:0000287">
    <property type="term" value="F:magnesium ion binding"/>
    <property type="evidence" value="ECO:0007669"/>
    <property type="project" value="UniProtKB-UniRule"/>
</dbReference>
<keyword evidence="2 8" id="KW-1277">Toxin-antitoxin system</keyword>
<evidence type="ECO:0000259" key="9">
    <source>
        <dbReference type="Pfam" id="PF01850"/>
    </source>
</evidence>
<comment type="caution">
    <text evidence="10">The sequence shown here is derived from an EMBL/GenBank/DDBJ whole genome shotgun (WGS) entry which is preliminary data.</text>
</comment>
<comment type="similarity">
    <text evidence="7 8">Belongs to the PINc/VapC protein family.</text>
</comment>
<comment type="function">
    <text evidence="8">Toxic component of a toxin-antitoxin (TA) system. An RNase.</text>
</comment>
<comment type="cofactor">
    <cofactor evidence="1 8">
        <name>Mg(2+)</name>
        <dbReference type="ChEBI" id="CHEBI:18420"/>
    </cofactor>
</comment>
<dbReference type="InterPro" id="IPR050556">
    <property type="entry name" value="Type_II_TA_system_RNase"/>
</dbReference>
<dbReference type="EC" id="3.1.-.-" evidence="8"/>
<dbReference type="Gene3D" id="3.40.50.1010">
    <property type="entry name" value="5'-nuclease"/>
    <property type="match status" value="1"/>
</dbReference>
<sequence>MKLLDTTVAVDHLRGEPAAVDFLATVVEAGEDLVASELVRFELHAGVRHKELDAVEQFCSALRWAPVTEEIARVAGRLARRYRRSHSGIGAVDYLIAATAIVFDAELLTTNVRHFPMFTTLEPPY</sequence>
<dbReference type="SUPFAM" id="SSF88723">
    <property type="entry name" value="PIN domain-like"/>
    <property type="match status" value="1"/>
</dbReference>
<dbReference type="GO" id="GO:0004540">
    <property type="term" value="F:RNA nuclease activity"/>
    <property type="evidence" value="ECO:0007669"/>
    <property type="project" value="InterPro"/>
</dbReference>
<dbReference type="OrthoDB" id="532510at2"/>
<dbReference type="InterPro" id="IPR002716">
    <property type="entry name" value="PIN_dom"/>
</dbReference>
<evidence type="ECO:0000256" key="2">
    <source>
        <dbReference type="ARBA" id="ARBA00022649"/>
    </source>
</evidence>
<keyword evidence="11" id="KW-1185">Reference proteome</keyword>
<feature type="binding site" evidence="8">
    <location>
        <position position="5"/>
    </location>
    <ligand>
        <name>Mg(2+)</name>
        <dbReference type="ChEBI" id="CHEBI:18420"/>
    </ligand>
</feature>
<evidence type="ECO:0000256" key="4">
    <source>
        <dbReference type="ARBA" id="ARBA00022723"/>
    </source>
</evidence>
<evidence type="ECO:0000256" key="5">
    <source>
        <dbReference type="ARBA" id="ARBA00022801"/>
    </source>
</evidence>
<dbReference type="Proteomes" id="UP000193487">
    <property type="component" value="Unassembled WGS sequence"/>
</dbReference>
<keyword evidence="5 8" id="KW-0378">Hydrolase</keyword>
<evidence type="ECO:0000313" key="10">
    <source>
        <dbReference type="EMBL" id="ORV99788.1"/>
    </source>
</evidence>
<dbReference type="InterPro" id="IPR022907">
    <property type="entry name" value="VapC_family"/>
</dbReference>
<feature type="binding site" evidence="8">
    <location>
        <position position="93"/>
    </location>
    <ligand>
        <name>Mg(2+)</name>
        <dbReference type="ChEBI" id="CHEBI:18420"/>
    </ligand>
</feature>
<evidence type="ECO:0000256" key="8">
    <source>
        <dbReference type="HAMAP-Rule" id="MF_00265"/>
    </source>
</evidence>
<dbReference type="InterPro" id="IPR029060">
    <property type="entry name" value="PIN-like_dom_sf"/>
</dbReference>
<evidence type="ECO:0000313" key="11">
    <source>
        <dbReference type="Proteomes" id="UP000193487"/>
    </source>
</evidence>
<dbReference type="AlphaFoldDB" id="A0A1X1XM34"/>
<dbReference type="PANTHER" id="PTHR33653">
    <property type="entry name" value="RIBONUCLEASE VAPC2"/>
    <property type="match status" value="1"/>
</dbReference>
<accession>A0A1X1XM34</accession>
<evidence type="ECO:0000256" key="6">
    <source>
        <dbReference type="ARBA" id="ARBA00022842"/>
    </source>
</evidence>
<organism evidence="10 11">
    <name type="scientific">Mycobacterium kyorinense</name>
    <dbReference type="NCBI Taxonomy" id="487514"/>
    <lineage>
        <taxon>Bacteria</taxon>
        <taxon>Bacillati</taxon>
        <taxon>Actinomycetota</taxon>
        <taxon>Actinomycetes</taxon>
        <taxon>Mycobacteriales</taxon>
        <taxon>Mycobacteriaceae</taxon>
        <taxon>Mycobacterium</taxon>
    </lineage>
</organism>
<evidence type="ECO:0000256" key="3">
    <source>
        <dbReference type="ARBA" id="ARBA00022722"/>
    </source>
</evidence>
<dbReference type="EMBL" id="LQPE01000153">
    <property type="protein sequence ID" value="ORV99788.1"/>
    <property type="molecule type" value="Genomic_DNA"/>
</dbReference>
<evidence type="ECO:0000256" key="7">
    <source>
        <dbReference type="ARBA" id="ARBA00038093"/>
    </source>
</evidence>
<keyword evidence="8" id="KW-0800">Toxin</keyword>
<dbReference type="RefSeq" id="WP_045378354.1">
    <property type="nucleotide sequence ID" value="NZ_BBKA01000048.1"/>
</dbReference>
<dbReference type="Pfam" id="PF01850">
    <property type="entry name" value="PIN"/>
    <property type="match status" value="1"/>
</dbReference>
<dbReference type="GO" id="GO:0090729">
    <property type="term" value="F:toxin activity"/>
    <property type="evidence" value="ECO:0007669"/>
    <property type="project" value="UniProtKB-KW"/>
</dbReference>
<dbReference type="GO" id="GO:0016787">
    <property type="term" value="F:hydrolase activity"/>
    <property type="evidence" value="ECO:0007669"/>
    <property type="project" value="UniProtKB-KW"/>
</dbReference>
<dbReference type="HAMAP" id="MF_00265">
    <property type="entry name" value="VapC_Nob1"/>
    <property type="match status" value="1"/>
</dbReference>
<feature type="domain" description="PIN" evidence="9">
    <location>
        <begin position="3"/>
        <end position="111"/>
    </location>
</feature>
<protein>
    <recommendedName>
        <fullName evidence="8">Ribonuclease VapC</fullName>
        <shortName evidence="8">RNase VapC</shortName>
        <ecNumber evidence="8">3.1.-.-</ecNumber>
    </recommendedName>
    <alternativeName>
        <fullName evidence="8">Toxin VapC</fullName>
    </alternativeName>
</protein>
<keyword evidence="3 8" id="KW-0540">Nuclease</keyword>
<dbReference type="PANTHER" id="PTHR33653:SF1">
    <property type="entry name" value="RIBONUCLEASE VAPC2"/>
    <property type="match status" value="1"/>
</dbReference>
<name>A0A1X1XM34_9MYCO</name>
<proteinExistence type="inferred from homology"/>
<gene>
    <name evidence="8" type="primary">vapC</name>
    <name evidence="10" type="ORF">AWC14_11980</name>
</gene>
<keyword evidence="6 8" id="KW-0460">Magnesium</keyword>
<keyword evidence="4 8" id="KW-0479">Metal-binding</keyword>